<evidence type="ECO:0000313" key="3">
    <source>
        <dbReference type="Proteomes" id="UP001560685"/>
    </source>
</evidence>
<keyword evidence="2" id="KW-0378">Hydrolase</keyword>
<sequence length="289" mass="31714">MTKFETNDWRSFSVVISPEVTIRGRHYSGGDKPAAICIPGLTRNARDFEELAPEIAKTGRDVYVLSLRGRGNSDYDSQYLNYFPTTYRDDVLLTLDSLKLDAATFIGTSLGGITTMLANELAPDRVKAAIINDVGPELAPEGIARISSYVGGSLGPAKDLSEAAKRIKAINEVAFPDATKEEWQAFARRTYRQLETGEWILDYDPNIAKALVESGPAPDLWPAFKSLQNTPTLLIRGGISDLLSPEIVEQMRAVHPNFEYAEVPRVGHAPMLTEPEALNAITVFLASID</sequence>
<dbReference type="EMBL" id="JBEHZE010000001">
    <property type="protein sequence ID" value="MEX6633096.1"/>
    <property type="molecule type" value="Genomic_DNA"/>
</dbReference>
<dbReference type="PANTHER" id="PTHR43194">
    <property type="entry name" value="HYDROLASE ALPHA/BETA FOLD FAMILY"/>
    <property type="match status" value="1"/>
</dbReference>
<dbReference type="Gene3D" id="3.40.50.1820">
    <property type="entry name" value="alpha/beta hydrolase"/>
    <property type="match status" value="1"/>
</dbReference>
<feature type="domain" description="AB hydrolase-1" evidence="1">
    <location>
        <begin position="36"/>
        <end position="280"/>
    </location>
</feature>
<organism evidence="2 3">
    <name type="scientific">Hyphococcus lacteus</name>
    <dbReference type="NCBI Taxonomy" id="3143536"/>
    <lineage>
        <taxon>Bacteria</taxon>
        <taxon>Pseudomonadati</taxon>
        <taxon>Pseudomonadota</taxon>
        <taxon>Alphaproteobacteria</taxon>
        <taxon>Parvularculales</taxon>
        <taxon>Parvularculaceae</taxon>
        <taxon>Hyphococcus</taxon>
    </lineage>
</organism>
<evidence type="ECO:0000259" key="1">
    <source>
        <dbReference type="Pfam" id="PF12697"/>
    </source>
</evidence>
<dbReference type="Pfam" id="PF12697">
    <property type="entry name" value="Abhydrolase_6"/>
    <property type="match status" value="1"/>
</dbReference>
<comment type="caution">
    <text evidence="2">The sequence shown here is derived from an EMBL/GenBank/DDBJ whole genome shotgun (WGS) entry which is preliminary data.</text>
</comment>
<protein>
    <submittedName>
        <fullName evidence="2">Alpha/beta hydrolase</fullName>
    </submittedName>
</protein>
<dbReference type="InterPro" id="IPR050228">
    <property type="entry name" value="Carboxylesterase_BioH"/>
</dbReference>
<accession>A0ABV3Z2T2</accession>
<dbReference type="InterPro" id="IPR000073">
    <property type="entry name" value="AB_hydrolase_1"/>
</dbReference>
<keyword evidence="3" id="KW-1185">Reference proteome</keyword>
<gene>
    <name evidence="2" type="ORF">ABFZ84_05990</name>
</gene>
<reference evidence="2 3" key="1">
    <citation type="submission" date="2024-05" db="EMBL/GenBank/DDBJ databases">
        <title>Three bacterial strains, DH-69, EH-24, and ECK-19 isolated from coastal sediments.</title>
        <authorList>
            <person name="Ye Y.-Q."/>
            <person name="Du Z.-J."/>
        </authorList>
    </citation>
    <scope>NUCLEOTIDE SEQUENCE [LARGE SCALE GENOMIC DNA]</scope>
    <source>
        <strain evidence="2 3">ECK-19</strain>
    </source>
</reference>
<dbReference type="RefSeq" id="WP_369313040.1">
    <property type="nucleotide sequence ID" value="NZ_JBEHZE010000001.1"/>
</dbReference>
<dbReference type="SUPFAM" id="SSF53474">
    <property type="entry name" value="alpha/beta-Hydrolases"/>
    <property type="match status" value="1"/>
</dbReference>
<dbReference type="PANTHER" id="PTHR43194:SF2">
    <property type="entry name" value="PEROXISOMAL MEMBRANE PROTEIN LPX1"/>
    <property type="match status" value="1"/>
</dbReference>
<name>A0ABV3Z2T2_9PROT</name>
<dbReference type="InterPro" id="IPR029058">
    <property type="entry name" value="AB_hydrolase_fold"/>
</dbReference>
<dbReference type="Proteomes" id="UP001560685">
    <property type="component" value="Unassembled WGS sequence"/>
</dbReference>
<proteinExistence type="predicted"/>
<dbReference type="GO" id="GO:0016787">
    <property type="term" value="F:hydrolase activity"/>
    <property type="evidence" value="ECO:0007669"/>
    <property type="project" value="UniProtKB-KW"/>
</dbReference>
<evidence type="ECO:0000313" key="2">
    <source>
        <dbReference type="EMBL" id="MEX6633096.1"/>
    </source>
</evidence>